<dbReference type="PANTHER" id="PTHR48090">
    <property type="entry name" value="UNDECAPRENYL-PHOSPHATE 4-DEOXY-4-FORMAMIDO-L-ARABINOSE TRANSFERASE-RELATED"/>
    <property type="match status" value="1"/>
</dbReference>
<dbReference type="Pfam" id="PF13641">
    <property type="entry name" value="Glyco_tranf_2_3"/>
    <property type="match status" value="1"/>
</dbReference>
<evidence type="ECO:0000256" key="1">
    <source>
        <dbReference type="SAM" id="Phobius"/>
    </source>
</evidence>
<keyword evidence="1" id="KW-0812">Transmembrane</keyword>
<dbReference type="AlphaFoldDB" id="A0A8J7CHZ6"/>
<dbReference type="InterPro" id="IPR050256">
    <property type="entry name" value="Glycosyltransferase_2"/>
</dbReference>
<organism evidence="2 3">
    <name type="scientific">Iningainema tapete BLCC-T55</name>
    <dbReference type="NCBI Taxonomy" id="2748662"/>
    <lineage>
        <taxon>Bacteria</taxon>
        <taxon>Bacillati</taxon>
        <taxon>Cyanobacteriota</taxon>
        <taxon>Cyanophyceae</taxon>
        <taxon>Nostocales</taxon>
        <taxon>Scytonemataceae</taxon>
        <taxon>Iningainema tapete</taxon>
    </lineage>
</organism>
<dbReference type="Proteomes" id="UP000629098">
    <property type="component" value="Unassembled WGS sequence"/>
</dbReference>
<reference evidence="2" key="1">
    <citation type="submission" date="2020-09" db="EMBL/GenBank/DDBJ databases">
        <title>Iningainema tapete sp. nov. (Scytonemataceae, Cyanobacteria) from greenhouses in central Florida (USA) produces two types of nodularin with biosynthetic potential for microcystin-LR and anabaenopeptins.</title>
        <authorList>
            <person name="Berthold D.E."/>
            <person name="Lefler F.W."/>
            <person name="Huang I.-S."/>
            <person name="Abdulla H."/>
            <person name="Zimba P.V."/>
            <person name="Laughinghouse H.D. IV."/>
        </authorList>
    </citation>
    <scope>NUCLEOTIDE SEQUENCE</scope>
    <source>
        <strain evidence="2">BLCCT55</strain>
    </source>
</reference>
<dbReference type="EMBL" id="JACXAE010000126">
    <property type="protein sequence ID" value="MBD2778380.1"/>
    <property type="molecule type" value="Genomic_DNA"/>
</dbReference>
<evidence type="ECO:0000313" key="3">
    <source>
        <dbReference type="Proteomes" id="UP000629098"/>
    </source>
</evidence>
<dbReference type="SUPFAM" id="SSF53448">
    <property type="entry name" value="Nucleotide-diphospho-sugar transferases"/>
    <property type="match status" value="1"/>
</dbReference>
<dbReference type="RefSeq" id="WP_190837977.1">
    <property type="nucleotide sequence ID" value="NZ_CAWPPI010000126.1"/>
</dbReference>
<proteinExistence type="predicted"/>
<feature type="transmembrane region" description="Helical" evidence="1">
    <location>
        <begin position="369"/>
        <end position="388"/>
    </location>
</feature>
<sequence length="411" mass="45808">MSITYGIWFTDVILLVSASLLLIICLFFLIECAAATFAINKNTNGDHWQNAQVTVLVPAHNEEVVIGLTIEKLTKALKKQDRLVIIADNCDDATAKIALAKGAMVIERHDLNLKGKGYALDYGLQSIESDPPDVVVIVDADCTVTPETVQQLTEYALATNRPIQATYLIAKSKDSRSSKDIIAQFSNIVRNLVRPLGLAYLGQPCPLLGSGMAFPWSVIRSVNLANGNIVEDLKLGLDLTIAGHKPMFCPEAKVMGYWPQQEQAAKSQRTRWEHGHLQTMRTYVPILLKEALYQKRFDLLVSILDLCVPPLSLLVMIWLVLMVTTVVFSFLGTSWLPAVLVATAGFCFLMAILVAWAKFAIQELPLGELLAIPFYVFWKIPVYLKFLVKPQKMWVRTERDSINVADVNTKF</sequence>
<dbReference type="Gene3D" id="3.90.550.10">
    <property type="entry name" value="Spore Coat Polysaccharide Biosynthesis Protein SpsA, Chain A"/>
    <property type="match status" value="1"/>
</dbReference>
<keyword evidence="1" id="KW-0472">Membrane</keyword>
<keyword evidence="3" id="KW-1185">Reference proteome</keyword>
<gene>
    <name evidence="2" type="ORF">ICL16_41650</name>
</gene>
<accession>A0A8J7CHZ6</accession>
<dbReference type="CDD" id="cd06438">
    <property type="entry name" value="EpsO_like"/>
    <property type="match status" value="1"/>
</dbReference>
<comment type="caution">
    <text evidence="2">The sequence shown here is derived from an EMBL/GenBank/DDBJ whole genome shotgun (WGS) entry which is preliminary data.</text>
</comment>
<dbReference type="InterPro" id="IPR029044">
    <property type="entry name" value="Nucleotide-diphossugar_trans"/>
</dbReference>
<dbReference type="PANTHER" id="PTHR48090:SF6">
    <property type="entry name" value="SLR5056 PROTEIN"/>
    <property type="match status" value="1"/>
</dbReference>
<evidence type="ECO:0000313" key="2">
    <source>
        <dbReference type="EMBL" id="MBD2778380.1"/>
    </source>
</evidence>
<name>A0A8J7CHZ6_9CYAN</name>
<protein>
    <submittedName>
        <fullName evidence="2">Glycosyltransferase</fullName>
    </submittedName>
</protein>
<feature type="transmembrane region" description="Helical" evidence="1">
    <location>
        <begin position="338"/>
        <end position="357"/>
    </location>
</feature>
<keyword evidence="1" id="KW-1133">Transmembrane helix</keyword>